<dbReference type="Proteomes" id="UP001057375">
    <property type="component" value="Unassembled WGS sequence"/>
</dbReference>
<dbReference type="PANTHER" id="PTHR37028:SF4">
    <property type="entry name" value="ALMS MOTIF DOMAIN-CONTAINING PROTEIN"/>
    <property type="match status" value="1"/>
</dbReference>
<dbReference type="EMBL" id="BQXS01011056">
    <property type="protein sequence ID" value="GKT35743.1"/>
    <property type="molecule type" value="Genomic_DNA"/>
</dbReference>
<feature type="compositionally biased region" description="Low complexity" evidence="1">
    <location>
        <begin position="983"/>
        <end position="995"/>
    </location>
</feature>
<evidence type="ECO:0000313" key="3">
    <source>
        <dbReference type="Proteomes" id="UP001057375"/>
    </source>
</evidence>
<feature type="compositionally biased region" description="Basic and acidic residues" evidence="1">
    <location>
        <begin position="802"/>
        <end position="815"/>
    </location>
</feature>
<dbReference type="PANTHER" id="PTHR37028">
    <property type="entry name" value="UNNAMED PRODUCT-RELATED"/>
    <property type="match status" value="1"/>
</dbReference>
<gene>
    <name evidence="2" type="ORF">ADUPG1_008838</name>
</gene>
<proteinExistence type="predicted"/>
<feature type="compositionally biased region" description="Low complexity" evidence="1">
    <location>
        <begin position="676"/>
        <end position="699"/>
    </location>
</feature>
<feature type="region of interest" description="Disordered" evidence="1">
    <location>
        <begin position="487"/>
        <end position="528"/>
    </location>
</feature>
<feature type="region of interest" description="Disordered" evidence="1">
    <location>
        <begin position="198"/>
        <end position="246"/>
    </location>
</feature>
<feature type="compositionally biased region" description="Polar residues" evidence="1">
    <location>
        <begin position="206"/>
        <end position="234"/>
    </location>
</feature>
<reference evidence="2" key="1">
    <citation type="submission" date="2022-03" db="EMBL/GenBank/DDBJ databases">
        <title>Draft genome sequence of Aduncisulcus paluster, a free-living microaerophilic Fornicata.</title>
        <authorList>
            <person name="Yuyama I."/>
            <person name="Kume K."/>
            <person name="Tamura T."/>
            <person name="Inagaki Y."/>
            <person name="Hashimoto T."/>
        </authorList>
    </citation>
    <scope>NUCLEOTIDE SEQUENCE</scope>
    <source>
        <strain evidence="2">NY0171</strain>
    </source>
</reference>
<feature type="compositionally biased region" description="Polar residues" evidence="1">
    <location>
        <begin position="276"/>
        <end position="285"/>
    </location>
</feature>
<evidence type="ECO:0000256" key="1">
    <source>
        <dbReference type="SAM" id="MobiDB-lite"/>
    </source>
</evidence>
<feature type="region of interest" description="Disordered" evidence="1">
    <location>
        <begin position="952"/>
        <end position="995"/>
    </location>
</feature>
<keyword evidence="3" id="KW-1185">Reference proteome</keyword>
<feature type="region of interest" description="Disordered" evidence="1">
    <location>
        <begin position="429"/>
        <end position="449"/>
    </location>
</feature>
<feature type="region of interest" description="Disordered" evidence="1">
    <location>
        <begin position="264"/>
        <end position="321"/>
    </location>
</feature>
<comment type="caution">
    <text evidence="2">The sequence shown here is derived from an EMBL/GenBank/DDBJ whole genome shotgun (WGS) entry which is preliminary data.</text>
</comment>
<feature type="compositionally biased region" description="Low complexity" evidence="1">
    <location>
        <begin position="305"/>
        <end position="316"/>
    </location>
</feature>
<feature type="region of interest" description="Disordered" evidence="1">
    <location>
        <begin position="81"/>
        <end position="163"/>
    </location>
</feature>
<feature type="compositionally biased region" description="Polar residues" evidence="1">
    <location>
        <begin position="295"/>
        <end position="304"/>
    </location>
</feature>
<feature type="region of interest" description="Disordered" evidence="1">
    <location>
        <begin position="556"/>
        <end position="582"/>
    </location>
</feature>
<evidence type="ECO:0000313" key="2">
    <source>
        <dbReference type="EMBL" id="GKT35743.1"/>
    </source>
</evidence>
<feature type="compositionally biased region" description="Basic and acidic residues" evidence="1">
    <location>
        <begin position="429"/>
        <end position="440"/>
    </location>
</feature>
<name>A0ABQ5KVP8_9EUKA</name>
<accession>A0ABQ5KVP8</accession>
<feature type="region of interest" description="Disordered" evidence="1">
    <location>
        <begin position="786"/>
        <end position="815"/>
    </location>
</feature>
<feature type="compositionally biased region" description="Low complexity" evidence="1">
    <location>
        <begin position="655"/>
        <end position="668"/>
    </location>
</feature>
<feature type="compositionally biased region" description="Basic and acidic residues" evidence="1">
    <location>
        <begin position="264"/>
        <end position="275"/>
    </location>
</feature>
<feature type="region of interest" description="Disordered" evidence="1">
    <location>
        <begin position="608"/>
        <end position="748"/>
    </location>
</feature>
<feature type="compositionally biased region" description="Polar residues" evidence="1">
    <location>
        <begin position="131"/>
        <end position="140"/>
    </location>
</feature>
<sequence>MPQKHTYNSEFGSSAPLYARTLAIHARKEKKIKAKKQAMIEDEISQCSFKPKINAVSQLLYREIGHHERWEQRRRASIERKRQQLRQTEEKACTGHPIISERSRRLAQKGNRSKTPFSERLSHQPKKKYSDQPSTPSQSLRPIDKGYNRSRSAHARISRQVSASDRLYRQAKEREERLELKRRLVVAQEMETINQMRRELHKRTHQSSFDLPSSPEQRGSNTSDSYLSPSSRGHSQAPVKSHRRARSLHSLSPTYREHMFKKEFAQSAAKARDQQQRSSHTSSHGVSRPSHGRSKSLSSREQGLSASPQFSSGSSPRSKDTFRSLIERGRLNAERKEELRQQALFRIRKSSIPTINTRSKQIATTMVEKTGKSITDRLSRGIHNVKDSTLKELLDKELKEFTFKPTISNISLGIDEEIKRKDLIFEGDSERESDRRELIGKRHQRHKEKMEKLKQQLIEEEMSDCTFSPRISPSPQNILHSASGSVIGIDSPVQDQSHRRSSLSDGSKRMSASMMRTSNSEHSLHSPLKHQLYTNPYLAQVDAMSFERDRGMSLSSISNADSHADSEMTDPAPVPQSGEEDAIAQHPMPETIEEGAGHISPSVIRTQTAVPQHPSKSHGVSAAALAASKSPGKHREDMWKSYSFSQPSHTRPFHSSASFSSSSNERGQSGSGGSGQPQMGSYSTLPPHSSFSPQQHSYSMKTLARELRDRERREELIRLERRKKQDLEDRETRQRKERARKQWEQREKEEWKRFQKERVVPRKELSTSTQNLGGVKASSAATLAAGGQNRGYSNPHAQHRIPIREGEKKDRTDLELESQRWGELREMEREKERAKAREMLRMTLSSSMNMNGQPQRSPHPHAPSNPIASEEPLISSPSVQQVVGDDSASYGAQVSGEGYINPEDLEDGSGVVICPSPNPPPRPVGHSQYYLQQQERKKKSGLIAPPKVKEFVTSSRPGATGSPPGALQSSAGSDNPLPNGRVVPSPHSSSTVSSHTRIGAHNNMIHQDQHTLLTTIGSSSSSSAHSHDILMDDHFDSVHHTMGSSSTGAHGTNTEDDEWFEGVLESLVGKRGVEKLIVDDL</sequence>
<organism evidence="2 3">
    <name type="scientific">Aduncisulcus paluster</name>
    <dbReference type="NCBI Taxonomy" id="2918883"/>
    <lineage>
        <taxon>Eukaryota</taxon>
        <taxon>Metamonada</taxon>
        <taxon>Carpediemonas-like organisms</taxon>
        <taxon>Aduncisulcus</taxon>
    </lineage>
</organism>
<feature type="region of interest" description="Disordered" evidence="1">
    <location>
        <begin position="848"/>
        <end position="926"/>
    </location>
</feature>
<feature type="compositionally biased region" description="Basic and acidic residues" evidence="1">
    <location>
        <begin position="81"/>
        <end position="104"/>
    </location>
</feature>
<feature type="compositionally biased region" description="Basic and acidic residues" evidence="1">
    <location>
        <begin position="703"/>
        <end position="748"/>
    </location>
</feature>
<protein>
    <submittedName>
        <fullName evidence="2">Uncharacterized protein</fullName>
    </submittedName>
</protein>